<keyword evidence="4" id="KW-0676">Redox-active center</keyword>
<dbReference type="PANTHER" id="PTHR42852">
    <property type="entry name" value="THIOL:DISULFIDE INTERCHANGE PROTEIN DSBE"/>
    <property type="match status" value="1"/>
</dbReference>
<evidence type="ECO:0000256" key="3">
    <source>
        <dbReference type="ARBA" id="ARBA00023157"/>
    </source>
</evidence>
<name>A0ABV5F6T6_9FLAO</name>
<keyword evidence="5" id="KW-0732">Signal</keyword>
<comment type="caution">
    <text evidence="7">The sequence shown here is derived from an EMBL/GenBank/DDBJ whole genome shotgun (WGS) entry which is preliminary data.</text>
</comment>
<organism evidence="7 8">
    <name type="scientific">Mariniflexile ostreae</name>
    <dbReference type="NCBI Taxonomy" id="1520892"/>
    <lineage>
        <taxon>Bacteria</taxon>
        <taxon>Pseudomonadati</taxon>
        <taxon>Bacteroidota</taxon>
        <taxon>Flavobacteriia</taxon>
        <taxon>Flavobacteriales</taxon>
        <taxon>Flavobacteriaceae</taxon>
        <taxon>Mariniflexile</taxon>
    </lineage>
</organism>
<feature type="chain" id="PRO_5045612012" evidence="5">
    <location>
        <begin position="18"/>
        <end position="441"/>
    </location>
</feature>
<evidence type="ECO:0000259" key="6">
    <source>
        <dbReference type="PROSITE" id="PS51352"/>
    </source>
</evidence>
<evidence type="ECO:0000313" key="7">
    <source>
        <dbReference type="EMBL" id="MFB9055165.1"/>
    </source>
</evidence>
<dbReference type="PROSITE" id="PS51352">
    <property type="entry name" value="THIOREDOXIN_2"/>
    <property type="match status" value="1"/>
</dbReference>
<feature type="domain" description="Thioredoxin" evidence="6">
    <location>
        <begin position="303"/>
        <end position="441"/>
    </location>
</feature>
<gene>
    <name evidence="7" type="ORF">ACFFU9_00275</name>
</gene>
<evidence type="ECO:0000313" key="8">
    <source>
        <dbReference type="Proteomes" id="UP001589585"/>
    </source>
</evidence>
<reference evidence="7 8" key="1">
    <citation type="submission" date="2024-09" db="EMBL/GenBank/DDBJ databases">
        <authorList>
            <person name="Sun Q."/>
            <person name="Mori K."/>
        </authorList>
    </citation>
    <scope>NUCLEOTIDE SEQUENCE [LARGE SCALE GENOMIC DNA]</scope>
    <source>
        <strain evidence="7 8">CECT 8622</strain>
    </source>
</reference>
<dbReference type="InterPro" id="IPR000866">
    <property type="entry name" value="AhpC/TSA"/>
</dbReference>
<accession>A0ABV5F6T6</accession>
<sequence length="441" mass="50354">MTRFLLLAILFSNTLFAQHAIKGVFSPPEDYKFALLYKVTPTVSVYVKNAEIKKDGSFKFQLDSTNVKGIYRLVYAVPQEDYNFDIIYNGKEDVELTFNSETGVNFKKSVENRLLRSYTDSMSKVMQSIGVYFRQKNKDTLALKAIFKAQSDTQTSYEKAAKGTIALHFIKANRPYIPKNYEDVSLYSKNLRAHYFNNIDFKNQTLLSSNFLTEKMLNYVFGVSADDKSKVANYKKNIDVFYKAIKPAPDTTKSNLLSELWQQMADLNYEAVANYIAETYLIALAKALNDKPLLDALIKYQKTSIGSSAPDFSIEFKQGDKKTSKKLSELKLAETYVIVFWNSECSHCLNDMPKLQAFVKTQEKSKIKVIAIALEADDKQWELKTKPYPEFIHVLSLEKSDNNIGTDYGIMATPSFFVLNKDKKIIEKPESVTELEVFLKG</sequence>
<dbReference type="PANTHER" id="PTHR42852:SF6">
    <property type="entry name" value="THIOL:DISULFIDE INTERCHANGE PROTEIN DSBE"/>
    <property type="match status" value="1"/>
</dbReference>
<dbReference type="SUPFAM" id="SSF52833">
    <property type="entry name" value="Thioredoxin-like"/>
    <property type="match status" value="1"/>
</dbReference>
<dbReference type="Proteomes" id="UP001589585">
    <property type="component" value="Unassembled WGS sequence"/>
</dbReference>
<dbReference type="Pfam" id="PF00578">
    <property type="entry name" value="AhpC-TSA"/>
    <property type="match status" value="1"/>
</dbReference>
<dbReference type="InterPro" id="IPR013766">
    <property type="entry name" value="Thioredoxin_domain"/>
</dbReference>
<feature type="signal peptide" evidence="5">
    <location>
        <begin position="1"/>
        <end position="17"/>
    </location>
</feature>
<proteinExistence type="predicted"/>
<dbReference type="EMBL" id="JBHMFC010000001">
    <property type="protein sequence ID" value="MFB9055165.1"/>
    <property type="molecule type" value="Genomic_DNA"/>
</dbReference>
<keyword evidence="2" id="KW-0201">Cytochrome c-type biogenesis</keyword>
<protein>
    <submittedName>
        <fullName evidence="7">TlpA family protein disulfide reductase</fullName>
    </submittedName>
</protein>
<dbReference type="InterPro" id="IPR036249">
    <property type="entry name" value="Thioredoxin-like_sf"/>
</dbReference>
<dbReference type="RefSeq" id="WP_379859352.1">
    <property type="nucleotide sequence ID" value="NZ_JBHMFC010000001.1"/>
</dbReference>
<keyword evidence="3" id="KW-1015">Disulfide bond</keyword>
<evidence type="ECO:0000256" key="5">
    <source>
        <dbReference type="SAM" id="SignalP"/>
    </source>
</evidence>
<keyword evidence="8" id="KW-1185">Reference proteome</keyword>
<dbReference type="InterPro" id="IPR050553">
    <property type="entry name" value="Thioredoxin_ResA/DsbE_sf"/>
</dbReference>
<comment type="subcellular location">
    <subcellularLocation>
        <location evidence="1">Cell envelope</location>
    </subcellularLocation>
</comment>
<evidence type="ECO:0000256" key="1">
    <source>
        <dbReference type="ARBA" id="ARBA00004196"/>
    </source>
</evidence>
<evidence type="ECO:0000256" key="4">
    <source>
        <dbReference type="ARBA" id="ARBA00023284"/>
    </source>
</evidence>
<dbReference type="Gene3D" id="3.40.30.10">
    <property type="entry name" value="Glutaredoxin"/>
    <property type="match status" value="1"/>
</dbReference>
<evidence type="ECO:0000256" key="2">
    <source>
        <dbReference type="ARBA" id="ARBA00022748"/>
    </source>
</evidence>